<dbReference type="Pfam" id="PF07681">
    <property type="entry name" value="DoxX"/>
    <property type="match status" value="1"/>
</dbReference>
<keyword evidence="6 7" id="KW-0472">Membrane</keyword>
<evidence type="ECO:0000256" key="7">
    <source>
        <dbReference type="SAM" id="Phobius"/>
    </source>
</evidence>
<evidence type="ECO:0000256" key="2">
    <source>
        <dbReference type="ARBA" id="ARBA00006679"/>
    </source>
</evidence>
<accession>A0A2M9Y2Z0</accession>
<reference evidence="8" key="1">
    <citation type="journal article" date="2019" name="PLoS Negl. Trop. Dis.">
        <title>Revisiting the worldwide diversity of Leptospira species in the environment.</title>
        <authorList>
            <person name="Vincent A.T."/>
            <person name="Schiettekatte O."/>
            <person name="Bourhy P."/>
            <person name="Veyrier F.J."/>
            <person name="Picardeau M."/>
        </authorList>
    </citation>
    <scope>NUCLEOTIDE SEQUENCE [LARGE SCALE GENOMIC DNA]</scope>
    <source>
        <strain evidence="8">201800277</strain>
    </source>
</reference>
<proteinExistence type="inferred from homology"/>
<feature type="transmembrane region" description="Helical" evidence="7">
    <location>
        <begin position="119"/>
        <end position="140"/>
    </location>
</feature>
<dbReference type="GO" id="GO:0005886">
    <property type="term" value="C:plasma membrane"/>
    <property type="evidence" value="ECO:0007669"/>
    <property type="project" value="UniProtKB-SubCell"/>
</dbReference>
<evidence type="ECO:0000256" key="3">
    <source>
        <dbReference type="ARBA" id="ARBA00022475"/>
    </source>
</evidence>
<feature type="transmembrane region" description="Helical" evidence="7">
    <location>
        <begin position="12"/>
        <end position="34"/>
    </location>
</feature>
<dbReference type="OrthoDB" id="346004at2"/>
<keyword evidence="5 7" id="KW-1133">Transmembrane helix</keyword>
<dbReference type="InterPro" id="IPR032808">
    <property type="entry name" value="DoxX"/>
</dbReference>
<evidence type="ECO:0000256" key="6">
    <source>
        <dbReference type="ARBA" id="ARBA00023136"/>
    </source>
</evidence>
<protein>
    <submittedName>
        <fullName evidence="8">DoxX family protein</fullName>
    </submittedName>
</protein>
<evidence type="ECO:0000313" key="8">
    <source>
        <dbReference type="EMBL" id="TGK91394.1"/>
    </source>
</evidence>
<name>A0A2M9Y2Z0_9LEPT</name>
<dbReference type="PANTHER" id="PTHR33452:SF1">
    <property type="entry name" value="INNER MEMBRANE PROTEIN YPHA-RELATED"/>
    <property type="match status" value="1"/>
</dbReference>
<keyword evidence="3" id="KW-1003">Cell membrane</keyword>
<keyword evidence="4 7" id="KW-0812">Transmembrane</keyword>
<comment type="subcellular location">
    <subcellularLocation>
        <location evidence="1">Cell membrane</location>
        <topology evidence="1">Multi-pass membrane protein</topology>
    </subcellularLocation>
</comment>
<evidence type="ECO:0000313" key="9">
    <source>
        <dbReference type="Proteomes" id="UP000297891"/>
    </source>
</evidence>
<keyword evidence="9" id="KW-1185">Reference proteome</keyword>
<dbReference type="InterPro" id="IPR051907">
    <property type="entry name" value="DoxX-like_oxidoreductase"/>
</dbReference>
<dbReference type="Proteomes" id="UP000297891">
    <property type="component" value="Unassembled WGS sequence"/>
</dbReference>
<comment type="similarity">
    <text evidence="2">Belongs to the DoxX family.</text>
</comment>
<feature type="transmembrane region" description="Helical" evidence="7">
    <location>
        <begin position="46"/>
        <end position="66"/>
    </location>
</feature>
<evidence type="ECO:0000256" key="4">
    <source>
        <dbReference type="ARBA" id="ARBA00022692"/>
    </source>
</evidence>
<organism evidence="8 9">
    <name type="scientific">Leptospira brenneri</name>
    <dbReference type="NCBI Taxonomy" id="2023182"/>
    <lineage>
        <taxon>Bacteria</taxon>
        <taxon>Pseudomonadati</taxon>
        <taxon>Spirochaetota</taxon>
        <taxon>Spirochaetia</taxon>
        <taxon>Leptospirales</taxon>
        <taxon>Leptospiraceae</taxon>
        <taxon>Leptospira</taxon>
    </lineage>
</organism>
<evidence type="ECO:0000256" key="5">
    <source>
        <dbReference type="ARBA" id="ARBA00022989"/>
    </source>
</evidence>
<dbReference type="RefSeq" id="WP_100790337.1">
    <property type="nucleotide sequence ID" value="NZ_NPDQ01000003.1"/>
</dbReference>
<comment type="caution">
    <text evidence="8">The sequence shown here is derived from an EMBL/GenBank/DDBJ whole genome shotgun (WGS) entry which is preliminary data.</text>
</comment>
<dbReference type="PANTHER" id="PTHR33452">
    <property type="entry name" value="OXIDOREDUCTASE CATD-RELATED"/>
    <property type="match status" value="1"/>
</dbReference>
<evidence type="ECO:0000256" key="1">
    <source>
        <dbReference type="ARBA" id="ARBA00004651"/>
    </source>
</evidence>
<dbReference type="EMBL" id="RQFP01000014">
    <property type="protein sequence ID" value="TGK91394.1"/>
    <property type="molecule type" value="Genomic_DNA"/>
</dbReference>
<dbReference type="AlphaFoldDB" id="A0A2M9Y2Z0"/>
<gene>
    <name evidence="8" type="ORF">EHQ30_14300</name>
</gene>
<sequence length="148" mass="15854">MFDYLFSTSGDIVPLILRITAFVVIFPHGAQKLLGWFGGYGFKGTYGFFTGQLKFPGILAVLIILGESFGPVLLLVGFLTKFAAASIAIIMIGAAVLAHRQNGFFINWNGNQQGEGYEFHILAAGLLVALVLGGAGVYSVDFNLIGKF</sequence>
<feature type="transmembrane region" description="Helical" evidence="7">
    <location>
        <begin position="72"/>
        <end position="98"/>
    </location>
</feature>